<dbReference type="Proteomes" id="UP000504627">
    <property type="component" value="Unplaced"/>
</dbReference>
<dbReference type="InParanoid" id="A0A6J2HN57"/>
<feature type="domain" description="Phosphorylase b kinase regulatory subunit alpha/beta C-terminal" evidence="10">
    <location>
        <begin position="917"/>
        <end position="1056"/>
    </location>
</feature>
<dbReference type="GO" id="GO:0005977">
    <property type="term" value="P:glycogen metabolic process"/>
    <property type="evidence" value="ECO:0007669"/>
    <property type="project" value="UniProtKB-UniPathway"/>
</dbReference>
<keyword evidence="11" id="KW-1185">Reference proteome</keyword>
<keyword evidence="7" id="KW-1003">Cell membrane</keyword>
<evidence type="ECO:0000256" key="2">
    <source>
        <dbReference type="ARBA" id="ARBA00005131"/>
    </source>
</evidence>
<dbReference type="GeneID" id="113994081"/>
<dbReference type="InterPro" id="IPR008734">
    <property type="entry name" value="PHK_A/B_su"/>
</dbReference>
<dbReference type="Pfam" id="PF19292">
    <property type="entry name" value="KPBB_C"/>
    <property type="match status" value="1"/>
</dbReference>
<dbReference type="Pfam" id="PF00723">
    <property type="entry name" value="Glyco_hydro_15"/>
    <property type="match status" value="1"/>
</dbReference>
<dbReference type="InterPro" id="IPR045583">
    <property type="entry name" value="KPBA/B_C"/>
</dbReference>
<keyword evidence="7" id="KW-0636">Prenylation</keyword>
<sequence>MAAAAASHMADVSWKMLELRARSKRSGSIYEPLKSINLLKPEGESLWDKLNHYYRIVKSTLLLHQSPTTGLFPTKTCVDNQKAKVHDSLYCAACAWALALAYRRIDDDKGRTHELEHSAIKCMRGILYCYMRQADKVQKFKQDPKPSACLHSVFSAHTGDEVLSHEEYGHLQINALSLFLLYLVEMISSGLQIIYNTDEVSFIQNLVFCVERSYRVPDFGVWERGSKYNNGSPELHSSSVGLAKAALEAINGFNLFGNQGCSWSVIFVDFDAHNRNRQTLCSLLPRESRSHNTDAALLPCLSYPAFALDDEVLFGQTLDKIIRKLKGKYGFKRFLRDGYRTALEDRTRRYYKPAEIKLFDGIECEFPLFFIFMIIDGVFKGNPAQVKEYQDLLDPLLQHTPEGCPVVPKYYYVPADFVEMEKKSPGSQKRFPSNNGRDGKLFLWGQAMYIIAKLLADKLISPKDLDPIGRYVAPQDQRNVSMRFSNQGPLENDLVVHVALIAESQRLQVFLNTYGIQTQTPQQVEPIQIWAQKELVKAYFHLGVNEKLGLSGRPDRPIGCLGTSKIYRILGKTVVCYSIIFDLSDFYMSQDVMMLIDDIKNALQFIKQYWKMHGRPLFVVLIREDNIRGSRFSPILDMLAAFRKGVVGGVKVHVDRVQTLISGAVVEQLDFLRITETEEAPVFKSLEELDLPKHSKVKRQSSTPNASELEQQPDVNINDWKNKSTYEILQKLNDCNCLASQALLSSILLKREGPNFITKEGTVAEHIERIYRRAGSRKLWSVVRFAASLLGKLVDSLAPSITNVLVQGKQVTLGAFGQEEEVISNPLSPAVIKNIIYEKCHLQDEREAVVQQELVIHIGWIISNSPELFRGMLKIRIGWIIHAMKYELKIRAGDMPAKDLYQMSPSEVKQLLLDVLQPQQPGRSWLNRRQIDGSLNRTPAGFYDRVWQILERTPNGLIVAGRFLPQQPTLSDMTMYEMNFSLLVEDMLQNIDQPQYRQIIVELLMVISVILERNPELEFQDKVDLDKVVQEAFHDFQKDQSSPNQNDMTAFYNTSPLGKKGTCSYLSKAVITLLLEGEVKPSNDDPCTIS</sequence>
<comment type="similarity">
    <text evidence="3 7">Belongs to the phosphorylase b kinase regulatory chain family.</text>
</comment>
<dbReference type="AlphaFoldDB" id="A0A6J2HN57"/>
<gene>
    <name evidence="12" type="primary">PHKB</name>
</gene>
<dbReference type="GO" id="GO:0005516">
    <property type="term" value="F:calmodulin binding"/>
    <property type="evidence" value="ECO:0007669"/>
    <property type="project" value="UniProtKB-KW"/>
</dbReference>
<evidence type="ECO:0000313" key="11">
    <source>
        <dbReference type="Proteomes" id="UP000504627"/>
    </source>
</evidence>
<evidence type="ECO:0000256" key="8">
    <source>
        <dbReference type="SAM" id="MobiDB-lite"/>
    </source>
</evidence>
<reference evidence="12" key="1">
    <citation type="submission" date="2025-08" db="UniProtKB">
        <authorList>
            <consortium name="RefSeq"/>
        </authorList>
    </citation>
    <scope>IDENTIFICATION</scope>
    <source>
        <tissue evidence="12">Muscle</tissue>
    </source>
</reference>
<dbReference type="PANTHER" id="PTHR10749">
    <property type="entry name" value="PHOSPHORYLASE B KINASE REGULATORY SUBUNIT"/>
    <property type="match status" value="1"/>
</dbReference>
<keyword evidence="7" id="KW-0472">Membrane</keyword>
<name>A0A6J2HN57_9PASS</name>
<accession>A0A6J2HN57</accession>
<evidence type="ECO:0000256" key="4">
    <source>
        <dbReference type="ARBA" id="ARBA00022600"/>
    </source>
</evidence>
<keyword evidence="7" id="KW-0449">Lipoprotein</keyword>
<dbReference type="CTD" id="5257"/>
<evidence type="ECO:0000256" key="7">
    <source>
        <dbReference type="RuleBase" id="RU364123"/>
    </source>
</evidence>
<evidence type="ECO:0000256" key="6">
    <source>
        <dbReference type="ARBA" id="ARBA00023277"/>
    </source>
</evidence>
<feature type="region of interest" description="Disordered" evidence="8">
    <location>
        <begin position="694"/>
        <end position="714"/>
    </location>
</feature>
<proteinExistence type="inferred from homology"/>
<evidence type="ECO:0000259" key="9">
    <source>
        <dbReference type="Pfam" id="PF00723"/>
    </source>
</evidence>
<dbReference type="UniPathway" id="UPA00163"/>
<dbReference type="InterPro" id="IPR011613">
    <property type="entry name" value="GH15-like"/>
</dbReference>
<comment type="function">
    <text evidence="7">Phosphorylase b kinase catalyzes the phosphorylation of serine in certain substrates, including troponin I.</text>
</comment>
<dbReference type="RefSeq" id="XP_027588583.1">
    <property type="nucleotide sequence ID" value="XM_027732782.2"/>
</dbReference>
<protein>
    <recommendedName>
        <fullName evidence="7">Phosphorylase b kinase regulatory subunit</fullName>
    </recommendedName>
</protein>
<organism evidence="11 12">
    <name type="scientific">Pipra filicauda</name>
    <name type="common">Wire-tailed manakin</name>
    <dbReference type="NCBI Taxonomy" id="649802"/>
    <lineage>
        <taxon>Eukaryota</taxon>
        <taxon>Metazoa</taxon>
        <taxon>Chordata</taxon>
        <taxon>Craniata</taxon>
        <taxon>Vertebrata</taxon>
        <taxon>Euteleostomi</taxon>
        <taxon>Archelosauria</taxon>
        <taxon>Archosauria</taxon>
        <taxon>Dinosauria</taxon>
        <taxon>Saurischia</taxon>
        <taxon>Theropoda</taxon>
        <taxon>Coelurosauria</taxon>
        <taxon>Aves</taxon>
        <taxon>Neognathae</taxon>
        <taxon>Neoaves</taxon>
        <taxon>Telluraves</taxon>
        <taxon>Australaves</taxon>
        <taxon>Passeriformes</taxon>
        <taxon>Pipridae</taxon>
        <taxon>Pipra</taxon>
    </lineage>
</organism>
<keyword evidence="4 7" id="KW-0321">Glycogen metabolism</keyword>
<dbReference type="SUPFAM" id="SSF48208">
    <property type="entry name" value="Six-hairpin glycosidases"/>
    <property type="match status" value="1"/>
</dbReference>
<feature type="domain" description="GH15-like" evidence="9">
    <location>
        <begin position="50"/>
        <end position="879"/>
    </location>
</feature>
<dbReference type="InterPro" id="IPR008928">
    <property type="entry name" value="6-hairpin_glycosidase_sf"/>
</dbReference>
<dbReference type="GO" id="GO:0005964">
    <property type="term" value="C:phosphorylase kinase complex"/>
    <property type="evidence" value="ECO:0007669"/>
    <property type="project" value="TreeGrafter"/>
</dbReference>
<evidence type="ECO:0000256" key="5">
    <source>
        <dbReference type="ARBA" id="ARBA00022860"/>
    </source>
</evidence>
<evidence type="ECO:0000256" key="1">
    <source>
        <dbReference type="ARBA" id="ARBA00004342"/>
    </source>
</evidence>
<comment type="subcellular location">
    <subcellularLocation>
        <location evidence="1 7">Cell membrane</location>
        <topology evidence="1 7">Lipid-anchor</topology>
        <orientation evidence="1 7">Cytoplasmic side</orientation>
    </subcellularLocation>
</comment>
<comment type="pathway">
    <text evidence="2 7">Glycan biosynthesis; glycogen metabolism.</text>
</comment>
<keyword evidence="6 7" id="KW-0119">Carbohydrate metabolism</keyword>
<dbReference type="GO" id="GO:0005886">
    <property type="term" value="C:plasma membrane"/>
    <property type="evidence" value="ECO:0007669"/>
    <property type="project" value="UniProtKB-SubCell"/>
</dbReference>
<keyword evidence="5 7" id="KW-0112">Calmodulin-binding</keyword>
<evidence type="ECO:0000259" key="10">
    <source>
        <dbReference type="Pfam" id="PF19292"/>
    </source>
</evidence>
<feature type="compositionally biased region" description="Polar residues" evidence="8">
    <location>
        <begin position="700"/>
        <end position="714"/>
    </location>
</feature>
<evidence type="ECO:0000313" key="12">
    <source>
        <dbReference type="RefSeq" id="XP_027588583.1"/>
    </source>
</evidence>
<dbReference type="PANTHER" id="PTHR10749:SF8">
    <property type="entry name" value="PHOSPHORYLASE B KINASE REGULATORY SUBUNIT BETA"/>
    <property type="match status" value="1"/>
</dbReference>
<evidence type="ECO:0000256" key="3">
    <source>
        <dbReference type="ARBA" id="ARBA00007128"/>
    </source>
</evidence>